<evidence type="ECO:0000256" key="1">
    <source>
        <dbReference type="ARBA" id="ARBA00004604"/>
    </source>
</evidence>
<organism evidence="11">
    <name type="scientific">Notodromas monacha</name>
    <dbReference type="NCBI Taxonomy" id="399045"/>
    <lineage>
        <taxon>Eukaryota</taxon>
        <taxon>Metazoa</taxon>
        <taxon>Ecdysozoa</taxon>
        <taxon>Arthropoda</taxon>
        <taxon>Crustacea</taxon>
        <taxon>Oligostraca</taxon>
        <taxon>Ostracoda</taxon>
        <taxon>Podocopa</taxon>
        <taxon>Podocopida</taxon>
        <taxon>Cypridocopina</taxon>
        <taxon>Cypridoidea</taxon>
        <taxon>Cyprididae</taxon>
        <taxon>Notodromas</taxon>
    </lineage>
</organism>
<feature type="domain" description="CCHC-type" evidence="10">
    <location>
        <begin position="388"/>
        <end position="403"/>
    </location>
</feature>
<name>A0A7R9BL93_9CRUS</name>
<dbReference type="PROSITE" id="PS50082">
    <property type="entry name" value="WD_REPEATS_2"/>
    <property type="match status" value="3"/>
</dbReference>
<keyword evidence="7" id="KW-0862">Zinc</keyword>
<dbReference type="SMART" id="SM01023">
    <property type="entry name" value="BAF"/>
    <property type="match status" value="1"/>
</dbReference>
<evidence type="ECO:0000256" key="9">
    <source>
        <dbReference type="SAM" id="MobiDB-lite"/>
    </source>
</evidence>
<dbReference type="InterPro" id="IPR036875">
    <property type="entry name" value="Znf_CCHC_sf"/>
</dbReference>
<dbReference type="GO" id="GO:0008270">
    <property type="term" value="F:zinc ion binding"/>
    <property type="evidence" value="ECO:0007669"/>
    <property type="project" value="UniProtKB-KW"/>
</dbReference>
<dbReference type="Pfam" id="PF02961">
    <property type="entry name" value="SAM_BAF"/>
    <property type="match status" value="1"/>
</dbReference>
<evidence type="ECO:0000256" key="4">
    <source>
        <dbReference type="ARBA" id="ARBA00022737"/>
    </source>
</evidence>
<dbReference type="Pfam" id="PF00098">
    <property type="entry name" value="zf-CCHC"/>
    <property type="match status" value="1"/>
</dbReference>
<feature type="region of interest" description="Disordered" evidence="9">
    <location>
        <begin position="245"/>
        <end position="298"/>
    </location>
</feature>
<dbReference type="InterPro" id="IPR036322">
    <property type="entry name" value="WD40_repeat_dom_sf"/>
</dbReference>
<accession>A0A7R9BL93</accession>
<dbReference type="SMART" id="SM00320">
    <property type="entry name" value="WD40"/>
    <property type="match status" value="7"/>
</dbReference>
<feature type="repeat" description="WD" evidence="8">
    <location>
        <begin position="754"/>
        <end position="795"/>
    </location>
</feature>
<keyword evidence="3 8" id="KW-0853">WD repeat</keyword>
<dbReference type="SUPFAM" id="SSF50978">
    <property type="entry name" value="WD40 repeat-like"/>
    <property type="match status" value="1"/>
</dbReference>
<dbReference type="SUPFAM" id="SSF57756">
    <property type="entry name" value="Retrovirus zinc finger-like domains"/>
    <property type="match status" value="1"/>
</dbReference>
<dbReference type="GO" id="GO:0003677">
    <property type="term" value="F:DNA binding"/>
    <property type="evidence" value="ECO:0007669"/>
    <property type="project" value="InterPro"/>
</dbReference>
<reference evidence="11" key="1">
    <citation type="submission" date="2020-11" db="EMBL/GenBank/DDBJ databases">
        <authorList>
            <person name="Tran Van P."/>
        </authorList>
    </citation>
    <scope>NUCLEOTIDE SEQUENCE</scope>
</reference>
<dbReference type="InterPro" id="IPR001878">
    <property type="entry name" value="Znf_CCHC"/>
</dbReference>
<comment type="similarity">
    <text evidence="2">Belongs to the WD repeat DCAF13/WDSOF1 family.</text>
</comment>
<dbReference type="OrthoDB" id="10249065at2759"/>
<dbReference type="Pfam" id="PF00400">
    <property type="entry name" value="WD40"/>
    <property type="match status" value="4"/>
</dbReference>
<dbReference type="Gene3D" id="2.130.10.10">
    <property type="entry name" value="YVTN repeat-like/Quinoprotein amine dehydrogenase"/>
    <property type="match status" value="2"/>
</dbReference>
<feature type="repeat" description="WD" evidence="8">
    <location>
        <begin position="711"/>
        <end position="752"/>
    </location>
</feature>
<keyword evidence="7" id="KW-0479">Metal-binding</keyword>
<feature type="repeat" description="WD" evidence="8">
    <location>
        <begin position="485"/>
        <end position="527"/>
    </location>
</feature>
<evidence type="ECO:0000256" key="3">
    <source>
        <dbReference type="ARBA" id="ARBA00022574"/>
    </source>
</evidence>
<dbReference type="AlphaFoldDB" id="A0A7R9BL93"/>
<evidence type="ECO:0000313" key="12">
    <source>
        <dbReference type="Proteomes" id="UP000678499"/>
    </source>
</evidence>
<dbReference type="PROSITE" id="PS50158">
    <property type="entry name" value="ZF_CCHC"/>
    <property type="match status" value="1"/>
</dbReference>
<protein>
    <recommendedName>
        <fullName evidence="10">CCHC-type domain-containing protein</fullName>
    </recommendedName>
</protein>
<keyword evidence="7" id="KW-0863">Zinc-finger</keyword>
<evidence type="ECO:0000259" key="10">
    <source>
        <dbReference type="PROSITE" id="PS50158"/>
    </source>
</evidence>
<comment type="subcellular location">
    <subcellularLocation>
        <location evidence="1">Nucleus</location>
        <location evidence="1">Nucleolus</location>
    </subcellularLocation>
</comment>
<feature type="region of interest" description="Disordered" evidence="9">
    <location>
        <begin position="193"/>
        <end position="212"/>
    </location>
</feature>
<evidence type="ECO:0000256" key="2">
    <source>
        <dbReference type="ARBA" id="ARBA00005649"/>
    </source>
</evidence>
<dbReference type="EMBL" id="CAJPEX010000897">
    <property type="protein sequence ID" value="CAG0917560.1"/>
    <property type="molecule type" value="Genomic_DNA"/>
</dbReference>
<dbReference type="FunFam" id="2.130.10.10:FF:000132">
    <property type="entry name" value="DDB1- and CUL4-associated factor 13"/>
    <property type="match status" value="1"/>
</dbReference>
<evidence type="ECO:0000313" key="11">
    <source>
        <dbReference type="EMBL" id="CAD7277408.1"/>
    </source>
</evidence>
<feature type="compositionally biased region" description="Polar residues" evidence="9">
    <location>
        <begin position="30"/>
        <end position="41"/>
    </location>
</feature>
<evidence type="ECO:0000256" key="8">
    <source>
        <dbReference type="PROSITE-ProRule" id="PRU00221"/>
    </source>
</evidence>
<dbReference type="Gene3D" id="4.10.60.10">
    <property type="entry name" value="Zinc finger, CCHC-type"/>
    <property type="match status" value="1"/>
</dbReference>
<dbReference type="InterPro" id="IPR036617">
    <property type="entry name" value="BAF_sf"/>
</dbReference>
<dbReference type="InterPro" id="IPR004122">
    <property type="entry name" value="BAF_prot"/>
</dbReference>
<feature type="region of interest" description="Disordered" evidence="9">
    <location>
        <begin position="1"/>
        <end position="46"/>
    </location>
</feature>
<dbReference type="SUPFAM" id="SSF47798">
    <property type="entry name" value="Barrier-to-autointegration factor, BAF"/>
    <property type="match status" value="1"/>
</dbReference>
<dbReference type="Gene3D" id="1.10.150.40">
    <property type="entry name" value="Barrier-to-autointegration factor, BAF"/>
    <property type="match status" value="1"/>
</dbReference>
<dbReference type="InterPro" id="IPR001680">
    <property type="entry name" value="WD40_rpt"/>
</dbReference>
<dbReference type="GO" id="GO:0000462">
    <property type="term" value="P:maturation of SSU-rRNA from tricistronic rRNA transcript (SSU-rRNA, 5.8S rRNA, LSU-rRNA)"/>
    <property type="evidence" value="ECO:0007669"/>
    <property type="project" value="TreeGrafter"/>
</dbReference>
<evidence type="ECO:0000256" key="6">
    <source>
        <dbReference type="ARBA" id="ARBA00023274"/>
    </source>
</evidence>
<dbReference type="Proteomes" id="UP000678499">
    <property type="component" value="Unassembled WGS sequence"/>
</dbReference>
<keyword evidence="12" id="KW-1185">Reference proteome</keyword>
<dbReference type="SMART" id="SM00343">
    <property type="entry name" value="ZnF_C2HC"/>
    <property type="match status" value="1"/>
</dbReference>
<feature type="region of interest" description="Disordered" evidence="9">
    <location>
        <begin position="839"/>
        <end position="867"/>
    </location>
</feature>
<feature type="region of interest" description="Disordered" evidence="9">
    <location>
        <begin position="354"/>
        <end position="386"/>
    </location>
</feature>
<feature type="compositionally biased region" description="Low complexity" evidence="9">
    <location>
        <begin position="354"/>
        <end position="369"/>
    </location>
</feature>
<dbReference type="InterPro" id="IPR051733">
    <property type="entry name" value="WD_repeat_DCAF13/WDSOF1"/>
</dbReference>
<gene>
    <name evidence="11" type="ORF">NMOB1V02_LOCUS5141</name>
</gene>
<dbReference type="InterPro" id="IPR007287">
    <property type="entry name" value="Sof1"/>
</dbReference>
<sequence length="998" mass="112341">MRTKKPGVSEAIRSPMLVPGRTGKGKKARSSSNRKLPQNEENVWGSHLSRAEEAKRLSLDQAVSSAKENQLKAPLFRMNAAAKSEFIPNSLKKFISSKSQPLSVTATLTTREVSKAEDGMEPSANNFDADSVIPGVKLRIAVPSNTRERNLLKTFSPIKNLDPIKCDRLDTQFLSDIANNDVEFAHRHNAWTEDSDDAADASECSDEEDYESDCETIQNSSDCLRTDEVNTADGDIIPDFVLSTLQDSDSDETSSDMDDDVDSETSLSERDVGFVCAPRKSETRRKKRPRPTVDVPETSGTKFAKISKDNNFVRLNLRNKCATRGVSARSKTKMKKHKIEKRFFRRIASLGANSEQTSSCSSSNATGSSEAKDSPMTAENEPPKRRGRCFTCGKTGHWAYECPVKTTIEPIDGTSTCKVIESKMKVKILSRNPMNYIRESKQDLHRIERNFDPSLHPLEAGREYVRALNATKLERVFAKPFIGCFDGHQDSVTAILPSPNRLSLLYTAAADGEIRAWRATTRQCVRIRRHGQQGDSCVRGICFSRDAESLLSVGADGVINRWDVKKDDFIVDDENEEEDETPVETIMTKSMLYGVSHHAKDNVFATCGNNCSIWEESRSAPVKSFTWGVDSTHTVSFNQVETSLLAACASDRSIILYDTRESVPLRRVVMKLKCNNLAWNPMEPSIFTVANEDYNLYTFDMRNLQQPLNVHKDFTAAVMDVAYSPTGQEFVAGSQDKTIRVFPVARGHSREIYHTKRMQRVTSVAWSKDARFLFSGSDEMNVRMWKARAAEQMGARRPRQEAAADYAEALREKFAAHPEIKRIARHRQVPNHVKNARKELRDSVTSKKRKEANLRANSKKGTVPHVSERRKPVYEEVGCLVMGKRQRAAKRRYHSVDIDNFDESSEPLVKRVCPEVKIFVAEPMRDKPVTDISGIGDTLGRKLALNGFDKAYVLLGQYLVLKKNRHLFVKWLRDEFNAPVNCAVDCYTCLAEWCNAYL</sequence>
<keyword evidence="6" id="KW-0687">Ribonucleoprotein</keyword>
<feature type="compositionally biased region" description="Acidic residues" evidence="9">
    <location>
        <begin position="248"/>
        <end position="263"/>
    </location>
</feature>
<dbReference type="PANTHER" id="PTHR22851">
    <property type="entry name" value="U3 SMALL NUCLEOLAR RNA U3 SNORNA ASSOCIATED PROTEIN"/>
    <property type="match status" value="1"/>
</dbReference>
<dbReference type="Pfam" id="PF04158">
    <property type="entry name" value="Sof1"/>
    <property type="match status" value="1"/>
</dbReference>
<keyword evidence="4" id="KW-0677">Repeat</keyword>
<dbReference type="InterPro" id="IPR015943">
    <property type="entry name" value="WD40/YVTN_repeat-like_dom_sf"/>
</dbReference>
<dbReference type="EMBL" id="OA882934">
    <property type="protein sequence ID" value="CAD7277408.1"/>
    <property type="molecule type" value="Genomic_DNA"/>
</dbReference>
<dbReference type="GO" id="GO:0032040">
    <property type="term" value="C:small-subunit processome"/>
    <property type="evidence" value="ECO:0007669"/>
    <property type="project" value="TreeGrafter"/>
</dbReference>
<dbReference type="PROSITE" id="PS50294">
    <property type="entry name" value="WD_REPEATS_REGION"/>
    <property type="match status" value="1"/>
</dbReference>
<evidence type="ECO:0000256" key="5">
    <source>
        <dbReference type="ARBA" id="ARBA00023242"/>
    </source>
</evidence>
<keyword evidence="5" id="KW-0539">Nucleus</keyword>
<proteinExistence type="inferred from homology"/>
<evidence type="ECO:0000256" key="7">
    <source>
        <dbReference type="PROSITE-ProRule" id="PRU00047"/>
    </source>
</evidence>
<dbReference type="PANTHER" id="PTHR22851:SF0">
    <property type="entry name" value="DDB1- AND CUL4-ASSOCIATED FACTOR 13"/>
    <property type="match status" value="1"/>
</dbReference>